<organism evidence="1 2">
    <name type="scientific">Pisolithus tinctorius Marx 270</name>
    <dbReference type="NCBI Taxonomy" id="870435"/>
    <lineage>
        <taxon>Eukaryota</taxon>
        <taxon>Fungi</taxon>
        <taxon>Dikarya</taxon>
        <taxon>Basidiomycota</taxon>
        <taxon>Agaricomycotina</taxon>
        <taxon>Agaricomycetes</taxon>
        <taxon>Agaricomycetidae</taxon>
        <taxon>Boletales</taxon>
        <taxon>Sclerodermatineae</taxon>
        <taxon>Pisolithaceae</taxon>
        <taxon>Pisolithus</taxon>
    </lineage>
</organism>
<dbReference type="AlphaFoldDB" id="A0A0C3KH93"/>
<keyword evidence="2" id="KW-1185">Reference proteome</keyword>
<dbReference type="HOGENOM" id="CLU_2185033_0_0_1"/>
<accession>A0A0C3KH93</accession>
<evidence type="ECO:0000313" key="2">
    <source>
        <dbReference type="Proteomes" id="UP000054217"/>
    </source>
</evidence>
<protein>
    <submittedName>
        <fullName evidence="1">Uncharacterized protein</fullName>
    </submittedName>
</protein>
<reference evidence="2" key="2">
    <citation type="submission" date="2015-01" db="EMBL/GenBank/DDBJ databases">
        <title>Evolutionary Origins and Diversification of the Mycorrhizal Mutualists.</title>
        <authorList>
            <consortium name="DOE Joint Genome Institute"/>
            <consortium name="Mycorrhizal Genomics Consortium"/>
            <person name="Kohler A."/>
            <person name="Kuo A."/>
            <person name="Nagy L.G."/>
            <person name="Floudas D."/>
            <person name="Copeland A."/>
            <person name="Barry K.W."/>
            <person name="Cichocki N."/>
            <person name="Veneault-Fourrey C."/>
            <person name="LaButti K."/>
            <person name="Lindquist E.A."/>
            <person name="Lipzen A."/>
            <person name="Lundell T."/>
            <person name="Morin E."/>
            <person name="Murat C."/>
            <person name="Riley R."/>
            <person name="Ohm R."/>
            <person name="Sun H."/>
            <person name="Tunlid A."/>
            <person name="Henrissat B."/>
            <person name="Grigoriev I.V."/>
            <person name="Hibbett D.S."/>
            <person name="Martin F."/>
        </authorList>
    </citation>
    <scope>NUCLEOTIDE SEQUENCE [LARGE SCALE GENOMIC DNA]</scope>
    <source>
        <strain evidence="2">Marx 270</strain>
    </source>
</reference>
<dbReference type="EMBL" id="KN831955">
    <property type="protein sequence ID" value="KIO08962.1"/>
    <property type="molecule type" value="Genomic_DNA"/>
</dbReference>
<dbReference type="InParanoid" id="A0A0C3KH93"/>
<reference evidence="1 2" key="1">
    <citation type="submission" date="2014-04" db="EMBL/GenBank/DDBJ databases">
        <authorList>
            <consortium name="DOE Joint Genome Institute"/>
            <person name="Kuo A."/>
            <person name="Kohler A."/>
            <person name="Costa M.D."/>
            <person name="Nagy L.G."/>
            <person name="Floudas D."/>
            <person name="Copeland A."/>
            <person name="Barry K.W."/>
            <person name="Cichocki N."/>
            <person name="Veneault-Fourrey C."/>
            <person name="LaButti K."/>
            <person name="Lindquist E.A."/>
            <person name="Lipzen A."/>
            <person name="Lundell T."/>
            <person name="Morin E."/>
            <person name="Murat C."/>
            <person name="Sun H."/>
            <person name="Tunlid A."/>
            <person name="Henrissat B."/>
            <person name="Grigoriev I.V."/>
            <person name="Hibbett D.S."/>
            <person name="Martin F."/>
            <person name="Nordberg H.P."/>
            <person name="Cantor M.N."/>
            <person name="Hua S.X."/>
        </authorList>
    </citation>
    <scope>NUCLEOTIDE SEQUENCE [LARGE SCALE GENOMIC DNA]</scope>
    <source>
        <strain evidence="1 2">Marx 270</strain>
    </source>
</reference>
<gene>
    <name evidence="1" type="ORF">M404DRAFT_302045</name>
</gene>
<proteinExistence type="predicted"/>
<sequence>MLVGSGFRVIHKPGVRSTCVLESMSCPTGVFDTKGMKGGSKMRGWRLLSEGNKKPQLDMSAYRQWGFPPPSTSFRTLLDGDPTSRYCLCDPCILWTCLNFALIDRMRFV</sequence>
<name>A0A0C3KH93_PISTI</name>
<evidence type="ECO:0000313" key="1">
    <source>
        <dbReference type="EMBL" id="KIO08962.1"/>
    </source>
</evidence>
<dbReference type="Proteomes" id="UP000054217">
    <property type="component" value="Unassembled WGS sequence"/>
</dbReference>